<proteinExistence type="predicted"/>
<keyword evidence="2" id="KW-1185">Reference proteome</keyword>
<reference evidence="1" key="1">
    <citation type="journal article" date="2021" name="Microb. Physiol.">
        <title>Proteogenomic Insights into the Physiology of Marine, Sulfate-Reducing, Filamentous Desulfonema limicola and Desulfonema magnum.</title>
        <authorList>
            <person name="Schnaars V."/>
            <person name="Wohlbrand L."/>
            <person name="Scheve S."/>
            <person name="Hinrichs C."/>
            <person name="Reinhardt R."/>
            <person name="Rabus R."/>
        </authorList>
    </citation>
    <scope>NUCLEOTIDE SEQUENCE</scope>
    <source>
        <strain evidence="1">4be13</strain>
    </source>
</reference>
<accession>A0A975GNJ2</accession>
<organism evidence="1 2">
    <name type="scientific">Desulfonema magnum</name>
    <dbReference type="NCBI Taxonomy" id="45655"/>
    <lineage>
        <taxon>Bacteria</taxon>
        <taxon>Pseudomonadati</taxon>
        <taxon>Thermodesulfobacteriota</taxon>
        <taxon>Desulfobacteria</taxon>
        <taxon>Desulfobacterales</taxon>
        <taxon>Desulfococcaceae</taxon>
        <taxon>Desulfonema</taxon>
    </lineage>
</organism>
<dbReference type="KEGG" id="dmm:dnm_038610"/>
<evidence type="ECO:0000313" key="1">
    <source>
        <dbReference type="EMBL" id="QTA87824.1"/>
    </source>
</evidence>
<sequence length="38" mass="4547">MNFELSSFVRTIKNLSNPKIRSLVRPRAHLLKEKFGRY</sequence>
<dbReference type="Proteomes" id="UP000663722">
    <property type="component" value="Chromosome"/>
</dbReference>
<gene>
    <name evidence="1" type="ORF">dnm_038610</name>
</gene>
<dbReference type="AlphaFoldDB" id="A0A975GNJ2"/>
<dbReference type="EMBL" id="CP061800">
    <property type="protein sequence ID" value="QTA87824.1"/>
    <property type="molecule type" value="Genomic_DNA"/>
</dbReference>
<evidence type="ECO:0000313" key="2">
    <source>
        <dbReference type="Proteomes" id="UP000663722"/>
    </source>
</evidence>
<protein>
    <submittedName>
        <fullName evidence="1">Uncharacterized protein</fullName>
    </submittedName>
</protein>
<name>A0A975GNJ2_9BACT</name>